<keyword evidence="2" id="KW-0406">Ion transport</keyword>
<name>A0A5N5SVE4_9CRUS</name>
<evidence type="ECO:0000313" key="5">
    <source>
        <dbReference type="Proteomes" id="UP000326759"/>
    </source>
</evidence>
<dbReference type="Proteomes" id="UP000326759">
    <property type="component" value="Unassembled WGS sequence"/>
</dbReference>
<organism evidence="4 5">
    <name type="scientific">Armadillidium nasatum</name>
    <dbReference type="NCBI Taxonomy" id="96803"/>
    <lineage>
        <taxon>Eukaryota</taxon>
        <taxon>Metazoa</taxon>
        <taxon>Ecdysozoa</taxon>
        <taxon>Arthropoda</taxon>
        <taxon>Crustacea</taxon>
        <taxon>Multicrustacea</taxon>
        <taxon>Malacostraca</taxon>
        <taxon>Eumalacostraca</taxon>
        <taxon>Peracarida</taxon>
        <taxon>Isopoda</taxon>
        <taxon>Oniscidea</taxon>
        <taxon>Crinocheta</taxon>
        <taxon>Armadillidiidae</taxon>
        <taxon>Armadillidium</taxon>
    </lineage>
</organism>
<comment type="caution">
    <text evidence="4">The sequence shown here is derived from an EMBL/GenBank/DDBJ whole genome shotgun (WGS) entry which is preliminary data.</text>
</comment>
<keyword evidence="1" id="KW-0813">Transport</keyword>
<evidence type="ECO:0000256" key="1">
    <source>
        <dbReference type="ARBA" id="ARBA00022448"/>
    </source>
</evidence>
<dbReference type="InterPro" id="IPR002153">
    <property type="entry name" value="TRPC_channel"/>
</dbReference>
<dbReference type="GO" id="GO:0051480">
    <property type="term" value="P:regulation of cytosolic calcium ion concentration"/>
    <property type="evidence" value="ECO:0007669"/>
    <property type="project" value="TreeGrafter"/>
</dbReference>
<evidence type="ECO:0000256" key="2">
    <source>
        <dbReference type="ARBA" id="ARBA00023065"/>
    </source>
</evidence>
<keyword evidence="3" id="KW-0407">Ion channel</keyword>
<accession>A0A5N5SVE4</accession>
<dbReference type="GO" id="GO:0005886">
    <property type="term" value="C:plasma membrane"/>
    <property type="evidence" value="ECO:0007669"/>
    <property type="project" value="TreeGrafter"/>
</dbReference>
<dbReference type="PANTHER" id="PTHR10117:SF54">
    <property type="entry name" value="TRANSIENT RECEPTOR POTENTIAL-GAMMA PROTEIN"/>
    <property type="match status" value="1"/>
</dbReference>
<dbReference type="EMBL" id="SEYY01019788">
    <property type="protein sequence ID" value="KAB7497888.1"/>
    <property type="molecule type" value="Genomic_DNA"/>
</dbReference>
<proteinExistence type="predicted"/>
<gene>
    <name evidence="4" type="primary">trp_1</name>
    <name evidence="4" type="ORF">Anas_09846</name>
</gene>
<dbReference type="OrthoDB" id="2373987at2759"/>
<protein>
    <submittedName>
        <fullName evidence="4">Transient receptor potential protein</fullName>
    </submittedName>
</protein>
<keyword evidence="5" id="KW-1185">Reference proteome</keyword>
<sequence>MIKQTITTVKQTITVKKTNDKSENINLRIDYLNLFETSQSLFWASFGLVELEKFDLEGLGSFTRFWALLMFGSYSVINIISRKNADFNHKTVMRLLVRRYITEEQRKADEKGITEDDINEVKQDISTFSY</sequence>
<dbReference type="GO" id="GO:0015279">
    <property type="term" value="F:store-operated calcium channel activity"/>
    <property type="evidence" value="ECO:0007669"/>
    <property type="project" value="TreeGrafter"/>
</dbReference>
<reference evidence="4 5" key="1">
    <citation type="journal article" date="2019" name="PLoS Biol.">
        <title>Sex chromosomes control vertical transmission of feminizing Wolbachia symbionts in an isopod.</title>
        <authorList>
            <person name="Becking T."/>
            <person name="Chebbi M.A."/>
            <person name="Giraud I."/>
            <person name="Moumen B."/>
            <person name="Laverre T."/>
            <person name="Caubet Y."/>
            <person name="Peccoud J."/>
            <person name="Gilbert C."/>
            <person name="Cordaux R."/>
        </authorList>
    </citation>
    <scope>NUCLEOTIDE SEQUENCE [LARGE SCALE GENOMIC DNA]</scope>
    <source>
        <strain evidence="4">ANa2</strain>
        <tissue evidence="4">Whole body excluding digestive tract and cuticle</tissue>
    </source>
</reference>
<dbReference type="GO" id="GO:0034703">
    <property type="term" value="C:cation channel complex"/>
    <property type="evidence" value="ECO:0007669"/>
    <property type="project" value="TreeGrafter"/>
</dbReference>
<dbReference type="PANTHER" id="PTHR10117">
    <property type="entry name" value="TRANSIENT RECEPTOR POTENTIAL CHANNEL"/>
    <property type="match status" value="1"/>
</dbReference>
<dbReference type="GO" id="GO:0070679">
    <property type="term" value="F:inositol 1,4,5 trisphosphate binding"/>
    <property type="evidence" value="ECO:0007669"/>
    <property type="project" value="TreeGrafter"/>
</dbReference>
<dbReference type="AlphaFoldDB" id="A0A5N5SVE4"/>
<keyword evidence="4" id="KW-0675">Receptor</keyword>
<evidence type="ECO:0000256" key="3">
    <source>
        <dbReference type="ARBA" id="ARBA00023303"/>
    </source>
</evidence>
<evidence type="ECO:0000313" key="4">
    <source>
        <dbReference type="EMBL" id="KAB7497888.1"/>
    </source>
</evidence>